<reference evidence="1" key="1">
    <citation type="submission" date="2022-02" db="EMBL/GenBank/DDBJ databases">
        <title>Plant Genome Project.</title>
        <authorList>
            <person name="Zhang R.-G."/>
        </authorList>
    </citation>
    <scope>NUCLEOTIDE SEQUENCE</scope>
    <source>
        <strain evidence="1">AT1</strain>
    </source>
</reference>
<accession>A0ACC0P3P0</accession>
<name>A0ACC0P3P0_RHOML</name>
<evidence type="ECO:0000313" key="2">
    <source>
        <dbReference type="Proteomes" id="UP001062846"/>
    </source>
</evidence>
<dbReference type="EMBL" id="CM046391">
    <property type="protein sequence ID" value="KAI8560156.1"/>
    <property type="molecule type" value="Genomic_DNA"/>
</dbReference>
<gene>
    <name evidence="1" type="ORF">RHMOL_Rhmol04G0234100</name>
</gene>
<evidence type="ECO:0000313" key="1">
    <source>
        <dbReference type="EMBL" id="KAI8560156.1"/>
    </source>
</evidence>
<keyword evidence="2" id="KW-1185">Reference proteome</keyword>
<comment type="caution">
    <text evidence="1">The sequence shown here is derived from an EMBL/GenBank/DDBJ whole genome shotgun (WGS) entry which is preliminary data.</text>
</comment>
<organism evidence="1 2">
    <name type="scientific">Rhododendron molle</name>
    <name type="common">Chinese azalea</name>
    <name type="synonym">Azalea mollis</name>
    <dbReference type="NCBI Taxonomy" id="49168"/>
    <lineage>
        <taxon>Eukaryota</taxon>
        <taxon>Viridiplantae</taxon>
        <taxon>Streptophyta</taxon>
        <taxon>Embryophyta</taxon>
        <taxon>Tracheophyta</taxon>
        <taxon>Spermatophyta</taxon>
        <taxon>Magnoliopsida</taxon>
        <taxon>eudicotyledons</taxon>
        <taxon>Gunneridae</taxon>
        <taxon>Pentapetalae</taxon>
        <taxon>asterids</taxon>
        <taxon>Ericales</taxon>
        <taxon>Ericaceae</taxon>
        <taxon>Ericoideae</taxon>
        <taxon>Rhodoreae</taxon>
        <taxon>Rhododendron</taxon>
    </lineage>
</organism>
<proteinExistence type="predicted"/>
<sequence>MPATPERNINVQPMHETSAIAEAGEGLRQRRYCRGWGRVRCTLLPLLKPVTTRTNQRTLEGKMYTKPLFSSNSCYPQEFSQALAEAIRELEEFACSVELGRVPPLDSKKKKALHPETRSSIQLGRPSEGAVHPPTEKTPGGTEITIEGQVQSNKIIGYNGHMAENDKEIGYGEWMLVSRKNLYVNGPMAQAIDFRIRPQKQIKPTTIPDLGRKKPHIKGKCQEKRVQPIPHGAKQIQKNGAASTSKNSNTQSGSRFAP</sequence>
<dbReference type="Proteomes" id="UP001062846">
    <property type="component" value="Chromosome 4"/>
</dbReference>
<protein>
    <submittedName>
        <fullName evidence="1">Uncharacterized protein</fullName>
    </submittedName>
</protein>